<gene>
    <name evidence="2" type="ORF">CSW64_15235</name>
</gene>
<accession>A0A2D2B061</accession>
<dbReference type="AlphaFoldDB" id="A0A2D2B061"/>
<dbReference type="EMBL" id="CP024201">
    <property type="protein sequence ID" value="ATQ43649.1"/>
    <property type="molecule type" value="Genomic_DNA"/>
</dbReference>
<keyword evidence="1" id="KW-0472">Membrane</keyword>
<reference evidence="2 3" key="1">
    <citation type="submission" date="2017-10" db="EMBL/GenBank/DDBJ databases">
        <title>Genome sequence of Caulobacter mirabilis FWC38.</title>
        <authorList>
            <person name="Fiebig A."/>
            <person name="Crosson S."/>
        </authorList>
    </citation>
    <scope>NUCLEOTIDE SEQUENCE [LARGE SCALE GENOMIC DNA]</scope>
    <source>
        <strain evidence="2 3">FWC 38</strain>
    </source>
</reference>
<evidence type="ECO:0000313" key="2">
    <source>
        <dbReference type="EMBL" id="ATQ43649.1"/>
    </source>
</evidence>
<dbReference type="Proteomes" id="UP000228945">
    <property type="component" value="Chromosome"/>
</dbReference>
<keyword evidence="1" id="KW-0812">Transmembrane</keyword>
<name>A0A2D2B061_9CAUL</name>
<feature type="transmembrane region" description="Helical" evidence="1">
    <location>
        <begin position="12"/>
        <end position="31"/>
    </location>
</feature>
<feature type="transmembrane region" description="Helical" evidence="1">
    <location>
        <begin position="107"/>
        <end position="130"/>
    </location>
</feature>
<feature type="transmembrane region" description="Helical" evidence="1">
    <location>
        <begin position="72"/>
        <end position="95"/>
    </location>
</feature>
<protein>
    <submittedName>
        <fullName evidence="2">Uncharacterized protein</fullName>
    </submittedName>
</protein>
<organism evidence="2 3">
    <name type="scientific">Caulobacter mirabilis</name>
    <dbReference type="NCBI Taxonomy" id="69666"/>
    <lineage>
        <taxon>Bacteria</taxon>
        <taxon>Pseudomonadati</taxon>
        <taxon>Pseudomonadota</taxon>
        <taxon>Alphaproteobacteria</taxon>
        <taxon>Caulobacterales</taxon>
        <taxon>Caulobacteraceae</taxon>
        <taxon>Caulobacter</taxon>
    </lineage>
</organism>
<keyword evidence="3" id="KW-1185">Reference proteome</keyword>
<sequence length="162" mass="17260">MMKREAKGGGVLGRQAGLAWATVTAMILALFGEGVRWWRPACGGGDGRAGEAIGFPLPYARPTLVSSGEYFFMPHMLLLNGILLALLLFPVFRLVARRLGPRTRSAATIVALLAATPVAALWALLFSVFVPVVSIEDSLFDADVLGYRPAFIAEALGLPSCD</sequence>
<dbReference type="KEGG" id="cmb:CSW64_15235"/>
<keyword evidence="1" id="KW-1133">Transmembrane helix</keyword>
<evidence type="ECO:0000256" key="1">
    <source>
        <dbReference type="SAM" id="Phobius"/>
    </source>
</evidence>
<proteinExistence type="predicted"/>
<evidence type="ECO:0000313" key="3">
    <source>
        <dbReference type="Proteomes" id="UP000228945"/>
    </source>
</evidence>